<evidence type="ECO:0000256" key="3">
    <source>
        <dbReference type="ARBA" id="ARBA00048782"/>
    </source>
</evidence>
<evidence type="ECO:0000256" key="2">
    <source>
        <dbReference type="ARBA" id="ARBA00047806"/>
    </source>
</evidence>
<dbReference type="EC" id="1.8.4.11" evidence="4"/>
<keyword evidence="1 4" id="KW-0560">Oxidoreductase</keyword>
<dbReference type="SUPFAM" id="SSF55068">
    <property type="entry name" value="Peptide methionine sulfoxide reductase"/>
    <property type="match status" value="1"/>
</dbReference>
<dbReference type="PANTHER" id="PTHR43774">
    <property type="entry name" value="PEPTIDE METHIONINE SULFOXIDE REDUCTASE"/>
    <property type="match status" value="1"/>
</dbReference>
<reference evidence="6" key="1">
    <citation type="submission" date="2024-05" db="EMBL/GenBank/DDBJ databases">
        <title>Campylobacter coli isolated from environmental waters in Slovenia.</title>
        <authorList>
            <person name="Zautner A.E."/>
            <person name="Bunk B."/>
            <person name="Riedel T."/>
            <person name="Sproeer C."/>
        </authorList>
    </citation>
    <scope>NUCLEOTIDE SEQUENCE</scope>
    <source>
        <strain evidence="6">CCS1377</strain>
    </source>
</reference>
<dbReference type="HAMAP" id="MF_01401">
    <property type="entry name" value="MsrA"/>
    <property type="match status" value="1"/>
</dbReference>
<dbReference type="NCBIfam" id="TIGR00401">
    <property type="entry name" value="msrA"/>
    <property type="match status" value="1"/>
</dbReference>
<dbReference type="Gene3D" id="3.30.1060.10">
    <property type="entry name" value="Peptide methionine sulphoxide reductase MsrA"/>
    <property type="match status" value="1"/>
</dbReference>
<comment type="function">
    <text evidence="4">Has an important function as a repair enzyme for proteins that have been inactivated by oxidation. Catalyzes the reversible oxidation-reduction of methionine sulfoxide in proteins to methionine.</text>
</comment>
<organism evidence="6">
    <name type="scientific">Campylobacter sp. CCS1377</name>
    <dbReference type="NCBI Taxonomy" id="3158229"/>
    <lineage>
        <taxon>Bacteria</taxon>
        <taxon>Pseudomonadati</taxon>
        <taxon>Campylobacterota</taxon>
        <taxon>Epsilonproteobacteria</taxon>
        <taxon>Campylobacterales</taxon>
        <taxon>Campylobacteraceae</taxon>
        <taxon>Campylobacter</taxon>
    </lineage>
</organism>
<evidence type="ECO:0000259" key="5">
    <source>
        <dbReference type="Pfam" id="PF01625"/>
    </source>
</evidence>
<dbReference type="InterPro" id="IPR036509">
    <property type="entry name" value="Met_Sox_Rdtase_MsrA_sf"/>
</dbReference>
<comment type="catalytic activity">
    <reaction evidence="2 4">
        <text>L-methionyl-[protein] + [thioredoxin]-disulfide + H2O = L-methionyl-(S)-S-oxide-[protein] + [thioredoxin]-dithiol</text>
        <dbReference type="Rhea" id="RHEA:14217"/>
        <dbReference type="Rhea" id="RHEA-COMP:10698"/>
        <dbReference type="Rhea" id="RHEA-COMP:10700"/>
        <dbReference type="Rhea" id="RHEA-COMP:12313"/>
        <dbReference type="Rhea" id="RHEA-COMP:12315"/>
        <dbReference type="ChEBI" id="CHEBI:15377"/>
        <dbReference type="ChEBI" id="CHEBI:16044"/>
        <dbReference type="ChEBI" id="CHEBI:29950"/>
        <dbReference type="ChEBI" id="CHEBI:44120"/>
        <dbReference type="ChEBI" id="CHEBI:50058"/>
        <dbReference type="EC" id="1.8.4.11"/>
    </reaction>
</comment>
<feature type="active site" evidence="4">
    <location>
        <position position="10"/>
    </location>
</feature>
<proteinExistence type="inferred from homology"/>
<dbReference type="InterPro" id="IPR002569">
    <property type="entry name" value="Met_Sox_Rdtase_MsrA_dom"/>
</dbReference>
<dbReference type="EMBL" id="CP155620">
    <property type="protein sequence ID" value="XBJ28547.1"/>
    <property type="molecule type" value="Genomic_DNA"/>
</dbReference>
<evidence type="ECO:0000313" key="6">
    <source>
        <dbReference type="EMBL" id="XBJ28547.1"/>
    </source>
</evidence>
<dbReference type="RefSeq" id="WP_134239035.1">
    <property type="nucleotide sequence ID" value="NZ_CP155620.1"/>
</dbReference>
<gene>
    <name evidence="4 6" type="primary">msrA</name>
    <name evidence="6" type="ORF">AAH949_05420</name>
</gene>
<comment type="catalytic activity">
    <reaction evidence="3 4">
        <text>[thioredoxin]-disulfide + L-methionine + H2O = L-methionine (S)-S-oxide + [thioredoxin]-dithiol</text>
        <dbReference type="Rhea" id="RHEA:19993"/>
        <dbReference type="Rhea" id="RHEA-COMP:10698"/>
        <dbReference type="Rhea" id="RHEA-COMP:10700"/>
        <dbReference type="ChEBI" id="CHEBI:15377"/>
        <dbReference type="ChEBI" id="CHEBI:29950"/>
        <dbReference type="ChEBI" id="CHEBI:50058"/>
        <dbReference type="ChEBI" id="CHEBI:57844"/>
        <dbReference type="ChEBI" id="CHEBI:58772"/>
        <dbReference type="EC" id="1.8.4.11"/>
    </reaction>
</comment>
<evidence type="ECO:0000256" key="4">
    <source>
        <dbReference type="HAMAP-Rule" id="MF_01401"/>
    </source>
</evidence>
<dbReference type="Pfam" id="PF01625">
    <property type="entry name" value="PMSR"/>
    <property type="match status" value="1"/>
</dbReference>
<accession>A0AAU7E775</accession>
<name>A0AAU7E775_9BACT</name>
<evidence type="ECO:0000256" key="1">
    <source>
        <dbReference type="ARBA" id="ARBA00023002"/>
    </source>
</evidence>
<dbReference type="AlphaFoldDB" id="A0AAU7E775"/>
<comment type="similarity">
    <text evidence="4">Belongs to the MsrA Met sulfoxide reductase family.</text>
</comment>
<protein>
    <recommendedName>
        <fullName evidence="4">Peptide methionine sulfoxide reductase MsrA</fullName>
        <shortName evidence="4">Protein-methionine-S-oxide reductase</shortName>
        <ecNumber evidence="4">1.8.4.11</ecNumber>
    </recommendedName>
    <alternativeName>
        <fullName evidence="4">Peptide-methionine (S)-S-oxide reductase</fullName>
        <shortName evidence="4">Peptide Met(O) reductase</shortName>
    </alternativeName>
</protein>
<dbReference type="GO" id="GO:0008113">
    <property type="term" value="F:peptide-methionine (S)-S-oxide reductase activity"/>
    <property type="evidence" value="ECO:0007669"/>
    <property type="project" value="UniProtKB-UniRule"/>
</dbReference>
<dbReference type="PANTHER" id="PTHR43774:SF1">
    <property type="entry name" value="PEPTIDE METHIONINE SULFOXIDE REDUCTASE MSRA 2"/>
    <property type="match status" value="1"/>
</dbReference>
<sequence length="164" mass="18780">MKNIILGGGCFWCIEAVFERIKGIIKTEVGYSGGAHNPSYESVCAGDGNIEVVKLTYNENTISLLKILDIFFKIHDPTSLDKQGADEGIQYRSAIFYDDENELKIIENFILNQQKLFSLPIVTKIYKLKHYYSAETYHQNYFSKNPNHAYCQAVILPKLQKIFI</sequence>
<feature type="domain" description="Peptide methionine sulphoxide reductase MsrA" evidence="5">
    <location>
        <begin position="4"/>
        <end position="152"/>
    </location>
</feature>